<reference evidence="2" key="3">
    <citation type="submission" date="2018-07" db="EMBL/GenBank/DDBJ databases">
        <authorList>
            <person name="Quirk P.G."/>
            <person name="Krulwich T.A."/>
        </authorList>
    </citation>
    <scope>NUCLEOTIDE SEQUENCE</scope>
    <source>
        <strain evidence="2">96224</strain>
    </source>
</reference>
<reference evidence="1" key="2">
    <citation type="submission" date="2013-01" db="EMBL/GenBank/DDBJ databases">
        <title>The wheat powdery mildew genome reveals unique evolution of an obligate biotroph.</title>
        <authorList>
            <person name="Oberhaensli S."/>
            <person name="Wicker T."/>
            <person name="Keller B."/>
        </authorList>
    </citation>
    <scope>NUCLEOTIDE SEQUENCE</scope>
    <source>
        <strain evidence="1">96224</strain>
    </source>
</reference>
<dbReference type="AlphaFoldDB" id="A0A061HPT7"/>
<reference evidence="3" key="1">
    <citation type="journal article" date="2013" name="Nat. Genet.">
        <title>The wheat powdery mildew genome shows the unique evolution of an obligate biotroph.</title>
        <authorList>
            <person name="Wicker T."/>
            <person name="Oberhaensli S."/>
            <person name="Parlange F."/>
            <person name="Buchmann J.P."/>
            <person name="Shatalina M."/>
            <person name="Roffler S."/>
            <person name="Ben-David R."/>
            <person name="Dolezel J."/>
            <person name="Simkova H."/>
            <person name="Schulze-Lefert P."/>
            <person name="Spanu P.D."/>
            <person name="Bruggmann R."/>
            <person name="Amselem J."/>
            <person name="Quesneville H."/>
            <person name="Ver Loren van Themaat E."/>
            <person name="Paape T."/>
            <person name="Shimizu K.K."/>
            <person name="Keller B."/>
        </authorList>
    </citation>
    <scope>NUCLEOTIDE SEQUENCE [LARGE SCALE GENOMIC DNA]</scope>
    <source>
        <strain evidence="3">96224</strain>
    </source>
</reference>
<dbReference type="EMBL" id="KE373364">
    <property type="protein sequence ID" value="EPQ67849.1"/>
    <property type="molecule type" value="Genomic_DNA"/>
</dbReference>
<accession>A0A061HPT7</accession>
<dbReference type="EMBL" id="UIGY01000001">
    <property type="protein sequence ID" value="SUZ06889.1"/>
    <property type="molecule type" value="Genomic_DNA"/>
</dbReference>
<sequence>MNVITRTAKRVKLKSTLPTVKKEVILVATAKRHQSPAESTQVDSEDEFIDSELKFDCLPVSITSSEVPINIKKFFASITSKTNPIQAECESESITSSLHLGGHDQRYRSNIDGEAKCRSQRLRTLPLAMAADLKVIVTHSAARVIAGLPVFEESTTTPQRIAIAKTDSQPAPATTLSYV</sequence>
<organism evidence="2">
    <name type="scientific">Blumeria graminis f. sp. tritici 96224</name>
    <dbReference type="NCBI Taxonomy" id="1268274"/>
    <lineage>
        <taxon>Eukaryota</taxon>
        <taxon>Fungi</taxon>
        <taxon>Dikarya</taxon>
        <taxon>Ascomycota</taxon>
        <taxon>Pezizomycotina</taxon>
        <taxon>Leotiomycetes</taxon>
        <taxon>Erysiphales</taxon>
        <taxon>Erysiphaceae</taxon>
        <taxon>Blumeria</taxon>
    </lineage>
</organism>
<feature type="non-terminal residue" evidence="2">
    <location>
        <position position="179"/>
    </location>
</feature>
<evidence type="ECO:0000313" key="3">
    <source>
        <dbReference type="Proteomes" id="UP000053110"/>
    </source>
</evidence>
<dbReference type="OrthoDB" id="4927086at2759"/>
<dbReference type="Proteomes" id="UP000053110">
    <property type="component" value="Unassembled WGS sequence"/>
</dbReference>
<name>A0A061HPT7_BLUGR</name>
<proteinExistence type="predicted"/>
<protein>
    <submittedName>
        <fullName evidence="2">BgtAc-30588</fullName>
    </submittedName>
</protein>
<dbReference type="HOGENOM" id="CLU_1503205_0_0_1"/>
<gene>
    <name evidence="1" type="ORF">BGT96224_Ac30588</name>
    <name evidence="2" type="ORF">BGT96224V2_LOCUS840</name>
</gene>
<evidence type="ECO:0000313" key="1">
    <source>
        <dbReference type="EMBL" id="EPQ67849.1"/>
    </source>
</evidence>
<evidence type="ECO:0000313" key="2">
    <source>
        <dbReference type="EMBL" id="SUZ06889.1"/>
    </source>
</evidence>